<dbReference type="PROSITE" id="PS51202">
    <property type="entry name" value="RCK_C"/>
    <property type="match status" value="1"/>
</dbReference>
<dbReference type="InterPro" id="IPR050721">
    <property type="entry name" value="Trk_Ktr_HKT_K-transport"/>
</dbReference>
<evidence type="ECO:0000256" key="1">
    <source>
        <dbReference type="ARBA" id="ARBA00004651"/>
    </source>
</evidence>
<dbReference type="GO" id="GO:0006813">
    <property type="term" value="P:potassium ion transport"/>
    <property type="evidence" value="ECO:0007669"/>
    <property type="project" value="InterPro"/>
</dbReference>
<dbReference type="Gene3D" id="3.40.50.720">
    <property type="entry name" value="NAD(P)-binding Rossmann-like Domain"/>
    <property type="match status" value="1"/>
</dbReference>
<dbReference type="Gene3D" id="3.30.70.1450">
    <property type="entry name" value="Regulator of K+ conductance, C-terminal domain"/>
    <property type="match status" value="1"/>
</dbReference>
<comment type="subcellular location">
    <subcellularLocation>
        <location evidence="1">Cell membrane</location>
        <topology evidence="1">Multi-pass membrane protein</topology>
    </subcellularLocation>
</comment>
<organism evidence="5">
    <name type="scientific">mine drainage metagenome</name>
    <dbReference type="NCBI Taxonomy" id="410659"/>
    <lineage>
        <taxon>unclassified sequences</taxon>
        <taxon>metagenomes</taxon>
        <taxon>ecological metagenomes</taxon>
    </lineage>
</organism>
<dbReference type="Pfam" id="PF07885">
    <property type="entry name" value="Ion_trans_2"/>
    <property type="match status" value="1"/>
</dbReference>
<dbReference type="InterPro" id="IPR003148">
    <property type="entry name" value="RCK_N"/>
</dbReference>
<evidence type="ECO:0000259" key="3">
    <source>
        <dbReference type="PROSITE" id="PS51201"/>
    </source>
</evidence>
<keyword evidence="5" id="KW-0406">Ion transport</keyword>
<dbReference type="Pfam" id="PF02254">
    <property type="entry name" value="TrkA_N"/>
    <property type="match status" value="1"/>
</dbReference>
<dbReference type="EMBL" id="MLJW01000011">
    <property type="protein sequence ID" value="OIR14727.1"/>
    <property type="molecule type" value="Genomic_DNA"/>
</dbReference>
<dbReference type="InterPro" id="IPR036291">
    <property type="entry name" value="NAD(P)-bd_dom_sf"/>
</dbReference>
<keyword evidence="2" id="KW-1133">Transmembrane helix</keyword>
<name>A0A1J5T1P7_9ZZZZ</name>
<evidence type="ECO:0000256" key="2">
    <source>
        <dbReference type="SAM" id="Phobius"/>
    </source>
</evidence>
<keyword evidence="5" id="KW-0407">Ion channel</keyword>
<dbReference type="SUPFAM" id="SSF116726">
    <property type="entry name" value="TrkA C-terminal domain-like"/>
    <property type="match status" value="1"/>
</dbReference>
<dbReference type="GO" id="GO:0005886">
    <property type="term" value="C:plasma membrane"/>
    <property type="evidence" value="ECO:0007669"/>
    <property type="project" value="UniProtKB-SubCell"/>
</dbReference>
<evidence type="ECO:0000259" key="4">
    <source>
        <dbReference type="PROSITE" id="PS51202"/>
    </source>
</evidence>
<dbReference type="PROSITE" id="PS51201">
    <property type="entry name" value="RCK_N"/>
    <property type="match status" value="1"/>
</dbReference>
<reference evidence="5" key="1">
    <citation type="submission" date="2016-10" db="EMBL/GenBank/DDBJ databases">
        <title>Sequence of Gallionella enrichment culture.</title>
        <authorList>
            <person name="Poehlein A."/>
            <person name="Muehling M."/>
            <person name="Daniel R."/>
        </authorList>
    </citation>
    <scope>NUCLEOTIDE SEQUENCE</scope>
</reference>
<dbReference type="InterPro" id="IPR006037">
    <property type="entry name" value="RCK_C"/>
</dbReference>
<keyword evidence="5" id="KW-0813">Transport</keyword>
<accession>A0A1J5T1P7</accession>
<dbReference type="InterPro" id="IPR013099">
    <property type="entry name" value="K_chnl_dom"/>
</dbReference>
<feature type="transmembrane region" description="Helical" evidence="2">
    <location>
        <begin position="12"/>
        <end position="33"/>
    </location>
</feature>
<keyword evidence="2" id="KW-0812">Transmembrane</keyword>
<dbReference type="AlphaFoldDB" id="A0A1J5T1P7"/>
<dbReference type="SUPFAM" id="SSF81324">
    <property type="entry name" value="Voltage-gated potassium channels"/>
    <property type="match status" value="1"/>
</dbReference>
<dbReference type="PANTHER" id="PTHR43833:SF9">
    <property type="entry name" value="POTASSIUM CHANNEL PROTEIN YUGO-RELATED"/>
    <property type="match status" value="1"/>
</dbReference>
<dbReference type="InterPro" id="IPR036721">
    <property type="entry name" value="RCK_C_sf"/>
</dbReference>
<keyword evidence="2" id="KW-0472">Membrane</keyword>
<dbReference type="Gene3D" id="1.10.287.70">
    <property type="match status" value="1"/>
</dbReference>
<feature type="domain" description="RCK N-terminal" evidence="3">
    <location>
        <begin position="117"/>
        <end position="236"/>
    </location>
</feature>
<protein>
    <submittedName>
        <fullName evidence="5">Voltage-gated potassium channel Kch</fullName>
    </submittedName>
</protein>
<sequence>MVDHHESKVIRNLLIALLALVSVFVAGTVGYRILGGPQYSWMDCFYMTFITISTIGYHEVVDVTGHEYGRLFTVFIGIAGIGVLGYVLSTVTAFMLESDLNISRRRKKMKLKIGQLKNHYIVCGVGLVGTNVAHDLELTGRPSVIIDNDLENIHQYLEMHPAQLYLHGDATDNDVLLAAGVTSAKGVFAVAHDDSANLVISLSAKQLNPKLRVVARCHAPKNAEKTRRAGADEVISPDFSGGLRIVSAMVRPNVMNFLDEMLKSDSKLRMEEIVIPDSLTSKPLSVLYHSNKDCMVLALQREETWQFNPQAGYLLQDKDVLMVMATPEGRSRLEQLIQGID</sequence>
<feature type="domain" description="RCK C-terminal" evidence="4">
    <location>
        <begin position="258"/>
        <end position="339"/>
    </location>
</feature>
<proteinExistence type="predicted"/>
<evidence type="ECO:0000313" key="5">
    <source>
        <dbReference type="EMBL" id="OIR14727.1"/>
    </source>
</evidence>
<dbReference type="SUPFAM" id="SSF51735">
    <property type="entry name" value="NAD(P)-binding Rossmann-fold domains"/>
    <property type="match status" value="1"/>
</dbReference>
<dbReference type="GO" id="GO:0008324">
    <property type="term" value="F:monoatomic cation transmembrane transporter activity"/>
    <property type="evidence" value="ECO:0007669"/>
    <property type="project" value="InterPro"/>
</dbReference>
<gene>
    <name evidence="5" type="primary">kch_3</name>
    <name evidence="5" type="ORF">GALL_45330</name>
</gene>
<dbReference type="PANTHER" id="PTHR43833">
    <property type="entry name" value="POTASSIUM CHANNEL PROTEIN 2-RELATED-RELATED"/>
    <property type="match status" value="1"/>
</dbReference>
<feature type="transmembrane region" description="Helical" evidence="2">
    <location>
        <begin position="71"/>
        <end position="96"/>
    </location>
</feature>
<comment type="caution">
    <text evidence="5">The sequence shown here is derived from an EMBL/GenBank/DDBJ whole genome shotgun (WGS) entry which is preliminary data.</text>
</comment>